<protein>
    <submittedName>
        <fullName evidence="1">Uncharacterized protein</fullName>
    </submittedName>
</protein>
<dbReference type="Proteomes" id="UP000034881">
    <property type="component" value="Unassembled WGS sequence"/>
</dbReference>
<sequence length="63" mass="7412">MVEKITEGRGRIDPEGSLKIPLRNPIDRYPEAYLAVIASYRTPQDLLKYLRDLRINHEFDRTP</sequence>
<gene>
    <name evidence="1" type="ORF">UT77_C0002G0029</name>
</gene>
<dbReference type="AlphaFoldDB" id="A0A0G0QY46"/>
<name>A0A0G0QY46_9BACT</name>
<organism evidence="1 2">
    <name type="scientific">Candidatus Daviesbacteria bacterium GW2011_GWC2_40_12</name>
    <dbReference type="NCBI Taxonomy" id="1618431"/>
    <lineage>
        <taxon>Bacteria</taxon>
        <taxon>Candidatus Daviesiibacteriota</taxon>
    </lineage>
</organism>
<accession>A0A0G0QY46</accession>
<comment type="caution">
    <text evidence="1">The sequence shown here is derived from an EMBL/GenBank/DDBJ whole genome shotgun (WGS) entry which is preliminary data.</text>
</comment>
<dbReference type="EMBL" id="LBYB01000002">
    <property type="protein sequence ID" value="KKR42376.1"/>
    <property type="molecule type" value="Genomic_DNA"/>
</dbReference>
<evidence type="ECO:0000313" key="2">
    <source>
        <dbReference type="Proteomes" id="UP000034881"/>
    </source>
</evidence>
<reference evidence="1 2" key="1">
    <citation type="journal article" date="2015" name="Nature">
        <title>rRNA introns, odd ribosomes, and small enigmatic genomes across a large radiation of phyla.</title>
        <authorList>
            <person name="Brown C.T."/>
            <person name="Hug L.A."/>
            <person name="Thomas B.C."/>
            <person name="Sharon I."/>
            <person name="Castelle C.J."/>
            <person name="Singh A."/>
            <person name="Wilkins M.J."/>
            <person name="Williams K.H."/>
            <person name="Banfield J.F."/>
        </authorList>
    </citation>
    <scope>NUCLEOTIDE SEQUENCE [LARGE SCALE GENOMIC DNA]</scope>
</reference>
<evidence type="ECO:0000313" key="1">
    <source>
        <dbReference type="EMBL" id="KKR42376.1"/>
    </source>
</evidence>
<proteinExistence type="predicted"/>